<feature type="compositionally biased region" description="Acidic residues" evidence="1">
    <location>
        <begin position="168"/>
        <end position="178"/>
    </location>
</feature>
<dbReference type="Proteomes" id="UP001321018">
    <property type="component" value="Unassembled WGS sequence"/>
</dbReference>
<accession>A0AAP3E0E9</accession>
<dbReference type="EMBL" id="JAOPKB010000021">
    <property type="protein sequence ID" value="MCU4975576.1"/>
    <property type="molecule type" value="Genomic_DNA"/>
</dbReference>
<protein>
    <submittedName>
        <fullName evidence="2">Uncharacterized protein</fullName>
    </submittedName>
</protein>
<name>A0AAP3E0E9_9EURY</name>
<evidence type="ECO:0000256" key="1">
    <source>
        <dbReference type="SAM" id="MobiDB-lite"/>
    </source>
</evidence>
<reference evidence="2 4" key="1">
    <citation type="submission" date="2022-09" db="EMBL/GenBank/DDBJ databases">
        <title>Enrichment on poylsaccharides allowed isolation of novel metabolic and taxonomic groups of Haloarchaea.</title>
        <authorList>
            <person name="Sorokin D.Y."/>
            <person name="Elcheninov A.G."/>
            <person name="Khizhniak T.V."/>
            <person name="Kolganova T.V."/>
            <person name="Kublanov I.V."/>
        </authorList>
    </citation>
    <scope>NUCLEOTIDE SEQUENCE</scope>
    <source>
        <strain evidence="3 4">AArc-m2/3/4</strain>
        <strain evidence="2">AArc-xg1-1</strain>
    </source>
</reference>
<dbReference type="AlphaFoldDB" id="A0AAP3E0E9"/>
<feature type="region of interest" description="Disordered" evidence="1">
    <location>
        <begin position="104"/>
        <end position="124"/>
    </location>
</feature>
<dbReference type="Proteomes" id="UP001320972">
    <property type="component" value="Unassembled WGS sequence"/>
</dbReference>
<dbReference type="EMBL" id="JAOPKA010000001">
    <property type="protein sequence ID" value="MCU4739984.1"/>
    <property type="molecule type" value="Genomic_DNA"/>
</dbReference>
<proteinExistence type="predicted"/>
<comment type="caution">
    <text evidence="2">The sequence shown here is derived from an EMBL/GenBank/DDBJ whole genome shotgun (WGS) entry which is preliminary data.</text>
</comment>
<feature type="region of interest" description="Disordered" evidence="1">
    <location>
        <begin position="166"/>
        <end position="189"/>
    </location>
</feature>
<evidence type="ECO:0000313" key="4">
    <source>
        <dbReference type="Proteomes" id="UP001320972"/>
    </source>
</evidence>
<evidence type="ECO:0000313" key="2">
    <source>
        <dbReference type="EMBL" id="MCU4739984.1"/>
    </source>
</evidence>
<evidence type="ECO:0000313" key="3">
    <source>
        <dbReference type="EMBL" id="MCU4975576.1"/>
    </source>
</evidence>
<sequence>MNVFWLDEDPRLAARYHCDQHVNKLLLEAAQVLCTAARVNGLEAEFLYQPTHTSHPVTTWATESRANWLRLREHAAALNEEFVDRYEKDDDHASWQVIERIDPDEIDFPSSEPTPRPQTMPEEYRRPDDVVGAYRAYYAGEKAEWAKWAHTEEPPWLAEYVAALESEAVSESDGEGDSLETATNADGER</sequence>
<organism evidence="2 5">
    <name type="scientific">Natronoglomus mannanivorans</name>
    <dbReference type="NCBI Taxonomy" id="2979990"/>
    <lineage>
        <taxon>Archaea</taxon>
        <taxon>Methanobacteriati</taxon>
        <taxon>Methanobacteriota</taxon>
        <taxon>Stenosarchaea group</taxon>
        <taxon>Halobacteria</taxon>
        <taxon>Halobacteriales</taxon>
        <taxon>Natrialbaceae</taxon>
        <taxon>Natronoglomus</taxon>
    </lineage>
</organism>
<evidence type="ECO:0000313" key="5">
    <source>
        <dbReference type="Proteomes" id="UP001321018"/>
    </source>
</evidence>
<feature type="compositionally biased region" description="Polar residues" evidence="1">
    <location>
        <begin position="180"/>
        <end position="189"/>
    </location>
</feature>
<keyword evidence="4" id="KW-1185">Reference proteome</keyword>
<gene>
    <name evidence="3" type="ORF">OB955_23095</name>
    <name evidence="2" type="ORF">OB960_01030</name>
</gene>
<dbReference type="RefSeq" id="WP_338001840.1">
    <property type="nucleotide sequence ID" value="NZ_JAOPKA010000001.1"/>
</dbReference>